<evidence type="ECO:0000259" key="2">
    <source>
        <dbReference type="Pfam" id="PF10021"/>
    </source>
</evidence>
<accession>A0A7C8MCV6</accession>
<dbReference type="PANTHER" id="PTHR35596">
    <property type="entry name" value="DUF2263 DOMAIN-CONTAINING PROTEIN"/>
    <property type="match status" value="1"/>
</dbReference>
<dbReference type="SUPFAM" id="SSF52949">
    <property type="entry name" value="Macro domain-like"/>
    <property type="match status" value="1"/>
</dbReference>
<evidence type="ECO:0000256" key="1">
    <source>
        <dbReference type="SAM" id="MobiDB-lite"/>
    </source>
</evidence>
<organism evidence="3 4">
    <name type="scientific">Massariosphaeria phaeospora</name>
    <dbReference type="NCBI Taxonomy" id="100035"/>
    <lineage>
        <taxon>Eukaryota</taxon>
        <taxon>Fungi</taxon>
        <taxon>Dikarya</taxon>
        <taxon>Ascomycota</taxon>
        <taxon>Pezizomycotina</taxon>
        <taxon>Dothideomycetes</taxon>
        <taxon>Pleosporomycetidae</taxon>
        <taxon>Pleosporales</taxon>
        <taxon>Pleosporales incertae sedis</taxon>
        <taxon>Massariosphaeria</taxon>
    </lineage>
</organism>
<feature type="non-terminal residue" evidence="3">
    <location>
        <position position="436"/>
    </location>
</feature>
<feature type="region of interest" description="Disordered" evidence="1">
    <location>
        <begin position="1"/>
        <end position="21"/>
    </location>
</feature>
<evidence type="ECO:0000313" key="3">
    <source>
        <dbReference type="EMBL" id="KAF2873495.1"/>
    </source>
</evidence>
<evidence type="ECO:0000313" key="4">
    <source>
        <dbReference type="Proteomes" id="UP000481861"/>
    </source>
</evidence>
<dbReference type="Pfam" id="PF10021">
    <property type="entry name" value="PARG_cat_microb"/>
    <property type="match status" value="1"/>
</dbReference>
<comment type="caution">
    <text evidence="3">The sequence shown here is derived from an EMBL/GenBank/DDBJ whole genome shotgun (WGS) entry which is preliminary data.</text>
</comment>
<reference evidence="3 4" key="1">
    <citation type="submission" date="2020-01" db="EMBL/GenBank/DDBJ databases">
        <authorList>
            <consortium name="DOE Joint Genome Institute"/>
            <person name="Haridas S."/>
            <person name="Albert R."/>
            <person name="Binder M."/>
            <person name="Bloem J."/>
            <person name="Labutti K."/>
            <person name="Salamov A."/>
            <person name="Andreopoulos B."/>
            <person name="Baker S.E."/>
            <person name="Barry K."/>
            <person name="Bills G."/>
            <person name="Bluhm B.H."/>
            <person name="Cannon C."/>
            <person name="Castanera R."/>
            <person name="Culley D.E."/>
            <person name="Daum C."/>
            <person name="Ezra D."/>
            <person name="Gonzalez J.B."/>
            <person name="Henrissat B."/>
            <person name="Kuo A."/>
            <person name="Liang C."/>
            <person name="Lipzen A."/>
            <person name="Lutzoni F."/>
            <person name="Magnuson J."/>
            <person name="Mondo S."/>
            <person name="Nolan M."/>
            <person name="Ohm R."/>
            <person name="Pangilinan J."/>
            <person name="Park H.-J.H."/>
            <person name="Ramirez L."/>
            <person name="Alfaro M."/>
            <person name="Sun H."/>
            <person name="Tritt A."/>
            <person name="Yoshinaga Y."/>
            <person name="Zwiers L.-H.L."/>
            <person name="Turgeon B.G."/>
            <person name="Goodwin S.B."/>
            <person name="Spatafora J.W."/>
            <person name="Crous P.W."/>
            <person name="Grigoriev I.V."/>
        </authorList>
    </citation>
    <scope>NUCLEOTIDE SEQUENCE [LARGE SCALE GENOMIC DNA]</scope>
    <source>
        <strain evidence="3 4">CBS 611.86</strain>
    </source>
</reference>
<dbReference type="Proteomes" id="UP000481861">
    <property type="component" value="Unassembled WGS sequence"/>
</dbReference>
<feature type="domain" description="Microbial-type PARG catalytic" evidence="2">
    <location>
        <begin position="133"/>
        <end position="231"/>
    </location>
</feature>
<dbReference type="OrthoDB" id="9985428at2759"/>
<dbReference type="Gene3D" id="3.40.220.10">
    <property type="entry name" value="Leucine Aminopeptidase, subunit E, domain 1"/>
    <property type="match status" value="1"/>
</dbReference>
<dbReference type="InterPro" id="IPR043472">
    <property type="entry name" value="Macro_dom-like"/>
</dbReference>
<keyword evidence="4" id="KW-1185">Reference proteome</keyword>
<feature type="region of interest" description="Disordered" evidence="1">
    <location>
        <begin position="80"/>
        <end position="139"/>
    </location>
</feature>
<proteinExistence type="predicted"/>
<feature type="compositionally biased region" description="Basic residues" evidence="1">
    <location>
        <begin position="80"/>
        <end position="89"/>
    </location>
</feature>
<feature type="region of interest" description="Disordered" evidence="1">
    <location>
        <begin position="41"/>
        <end position="65"/>
    </location>
</feature>
<sequence>MGRTEKSQGLAPPTVRKDIRAKQARHIINKTIPAILASNSKARKGADESELIVDPGPIKIGGVQDGVANEGSGEIQYLKRKGQGKRKIKGGVGDNDMASRAGHEGGYKGKVKGKRRQESIEENLSQLSLQPPQPSSPTPELKIRILATDTLTAAQTLKFSATKHNSNKKHLNICILNMASPLRPGGGVLSGATSQEEFLCARTTLLPSLKESFYRLPELGGIFTPNVLVFRSAGPLGSAKSRLGPGERYWVDVVSAGMLRFPELEGGEEETRRLGKNDREAVEKKMRAVLRIACQKEAKKLVLGAWGCGAYGNPVTDIAQAWRKVLDGETNSGKKSKNVSDVERWNGVEEVIFAVSNEKMAAEFAKAFGKGIEVEKGPDRIAEDEEEDDEEDQAAEELKAKIGEMESQLALVWNPDLKARMGVILDGLRAQLQERE</sequence>
<name>A0A7C8MCV6_9PLEO</name>
<protein>
    <recommendedName>
        <fullName evidence="2">Microbial-type PARG catalytic domain-containing protein</fullName>
    </recommendedName>
</protein>
<gene>
    <name evidence="3" type="ORF">BDV95DRAFT_473497</name>
</gene>
<dbReference type="AlphaFoldDB" id="A0A7C8MCV6"/>
<dbReference type="EMBL" id="JAADJZ010000007">
    <property type="protein sequence ID" value="KAF2873495.1"/>
    <property type="molecule type" value="Genomic_DNA"/>
</dbReference>
<dbReference type="InterPro" id="IPR019261">
    <property type="entry name" value="PARG_cat_microbial"/>
</dbReference>
<dbReference type="PANTHER" id="PTHR35596:SF1">
    <property type="entry name" value="MICROBIAL-TYPE PARG CATALYTIC DOMAIN-CONTAINING PROTEIN"/>
    <property type="match status" value="1"/>
</dbReference>